<evidence type="ECO:0000313" key="3">
    <source>
        <dbReference type="Proteomes" id="UP001054252"/>
    </source>
</evidence>
<proteinExistence type="predicted"/>
<accession>A0AAV5M334</accession>
<dbReference type="AlphaFoldDB" id="A0AAV5M334"/>
<sequence>MITFNDREEGVEEDGESLSVDFRPLIKLRWERDAKGRTIFPPAFDAEFVAVEEEEEVQDAGVENQADPAKVQPPDVHPVSFDKVQPAPPKAEVPPLPIGDQPP</sequence>
<comment type="caution">
    <text evidence="2">The sequence shown here is derived from an EMBL/GenBank/DDBJ whole genome shotgun (WGS) entry which is preliminary data.</text>
</comment>
<organism evidence="2 3">
    <name type="scientific">Rubroshorea leprosula</name>
    <dbReference type="NCBI Taxonomy" id="152421"/>
    <lineage>
        <taxon>Eukaryota</taxon>
        <taxon>Viridiplantae</taxon>
        <taxon>Streptophyta</taxon>
        <taxon>Embryophyta</taxon>
        <taxon>Tracheophyta</taxon>
        <taxon>Spermatophyta</taxon>
        <taxon>Magnoliopsida</taxon>
        <taxon>eudicotyledons</taxon>
        <taxon>Gunneridae</taxon>
        <taxon>Pentapetalae</taxon>
        <taxon>rosids</taxon>
        <taxon>malvids</taxon>
        <taxon>Malvales</taxon>
        <taxon>Dipterocarpaceae</taxon>
        <taxon>Rubroshorea</taxon>
    </lineage>
</organism>
<protein>
    <submittedName>
        <fullName evidence="2">Uncharacterized protein</fullName>
    </submittedName>
</protein>
<dbReference type="EMBL" id="BPVZ01000165">
    <property type="protein sequence ID" value="GKV43087.1"/>
    <property type="molecule type" value="Genomic_DNA"/>
</dbReference>
<dbReference type="Proteomes" id="UP001054252">
    <property type="component" value="Unassembled WGS sequence"/>
</dbReference>
<evidence type="ECO:0000313" key="2">
    <source>
        <dbReference type="EMBL" id="GKV43087.1"/>
    </source>
</evidence>
<gene>
    <name evidence="2" type="ORF">SLEP1_g50425</name>
</gene>
<evidence type="ECO:0000256" key="1">
    <source>
        <dbReference type="SAM" id="MobiDB-lite"/>
    </source>
</evidence>
<name>A0AAV5M334_9ROSI</name>
<reference evidence="2 3" key="1">
    <citation type="journal article" date="2021" name="Commun. Biol.">
        <title>The genome of Shorea leprosula (Dipterocarpaceae) highlights the ecological relevance of drought in aseasonal tropical rainforests.</title>
        <authorList>
            <person name="Ng K.K.S."/>
            <person name="Kobayashi M.J."/>
            <person name="Fawcett J.A."/>
            <person name="Hatakeyama M."/>
            <person name="Paape T."/>
            <person name="Ng C.H."/>
            <person name="Ang C.C."/>
            <person name="Tnah L.H."/>
            <person name="Lee C.T."/>
            <person name="Nishiyama T."/>
            <person name="Sese J."/>
            <person name="O'Brien M.J."/>
            <person name="Copetti D."/>
            <person name="Mohd Noor M.I."/>
            <person name="Ong R.C."/>
            <person name="Putra M."/>
            <person name="Sireger I.Z."/>
            <person name="Indrioko S."/>
            <person name="Kosugi Y."/>
            <person name="Izuno A."/>
            <person name="Isagi Y."/>
            <person name="Lee S.L."/>
            <person name="Shimizu K.K."/>
        </authorList>
    </citation>
    <scope>NUCLEOTIDE SEQUENCE [LARGE SCALE GENOMIC DNA]</scope>
    <source>
        <strain evidence="2">214</strain>
    </source>
</reference>
<feature type="region of interest" description="Disordered" evidence="1">
    <location>
        <begin position="55"/>
        <end position="103"/>
    </location>
</feature>
<feature type="compositionally biased region" description="Pro residues" evidence="1">
    <location>
        <begin position="86"/>
        <end position="103"/>
    </location>
</feature>
<keyword evidence="3" id="KW-1185">Reference proteome</keyword>